<dbReference type="AlphaFoldDB" id="A0A4Q0VF63"/>
<comment type="caution">
    <text evidence="2">The sequence shown here is derived from an EMBL/GenBank/DDBJ whole genome shotgun (WGS) entry which is preliminary data.</text>
</comment>
<proteinExistence type="predicted"/>
<feature type="transmembrane region" description="Helical" evidence="1">
    <location>
        <begin position="69"/>
        <end position="85"/>
    </location>
</feature>
<evidence type="ECO:0000256" key="1">
    <source>
        <dbReference type="SAM" id="Phobius"/>
    </source>
</evidence>
<accession>A0A4Q0VF63</accession>
<keyword evidence="1" id="KW-0812">Transmembrane</keyword>
<dbReference type="EMBL" id="QMAP01000004">
    <property type="protein sequence ID" value="RXI49292.1"/>
    <property type="molecule type" value="Genomic_DNA"/>
</dbReference>
<keyword evidence="1" id="KW-1133">Transmembrane helix</keyword>
<name>A0A4Q0VF63_CLOTA</name>
<sequence length="88" mass="10387">MKKTKRRNYIVKNCRIIIKKFTNNMTKYIVPTISSLISNLLTALITKRVFSKNTLFRPMGSNIKKSTDIYFLILSAMLLLTYYYLHKC</sequence>
<gene>
    <name evidence="2" type="ORF">DP130_04330</name>
</gene>
<evidence type="ECO:0000313" key="2">
    <source>
        <dbReference type="EMBL" id="RXI49292.1"/>
    </source>
</evidence>
<feature type="transmembrane region" description="Helical" evidence="1">
    <location>
        <begin position="28"/>
        <end position="49"/>
    </location>
</feature>
<reference evidence="2 3" key="1">
    <citation type="submission" date="2018-06" db="EMBL/GenBank/DDBJ databases">
        <title>Genome conservation of Clostridium tetani.</title>
        <authorList>
            <person name="Bruggemann H."/>
            <person name="Popoff M.R."/>
        </authorList>
    </citation>
    <scope>NUCLEOTIDE SEQUENCE [LARGE SCALE GENOMIC DNA]</scope>
    <source>
        <strain evidence="2 3">2017.061</strain>
    </source>
</reference>
<organism evidence="2 3">
    <name type="scientific">Clostridium tetani</name>
    <dbReference type="NCBI Taxonomy" id="1513"/>
    <lineage>
        <taxon>Bacteria</taxon>
        <taxon>Bacillati</taxon>
        <taxon>Bacillota</taxon>
        <taxon>Clostridia</taxon>
        <taxon>Eubacteriales</taxon>
        <taxon>Clostridiaceae</taxon>
        <taxon>Clostridium</taxon>
    </lineage>
</organism>
<evidence type="ECO:0000313" key="3">
    <source>
        <dbReference type="Proteomes" id="UP000290921"/>
    </source>
</evidence>
<dbReference type="RefSeq" id="WP_129030031.1">
    <property type="nucleotide sequence ID" value="NZ_QMAP01000004.1"/>
</dbReference>
<keyword evidence="1" id="KW-0472">Membrane</keyword>
<dbReference type="Proteomes" id="UP000290921">
    <property type="component" value="Unassembled WGS sequence"/>
</dbReference>
<protein>
    <submittedName>
        <fullName evidence="2">Transposase</fullName>
    </submittedName>
</protein>